<evidence type="ECO:0000313" key="3">
    <source>
        <dbReference type="EMBL" id="KAL1526594.1"/>
    </source>
</evidence>
<feature type="chain" id="PRO_5044344131" description="EamA domain-containing protein" evidence="2">
    <location>
        <begin position="17"/>
        <end position="178"/>
    </location>
</feature>
<proteinExistence type="predicted"/>
<keyword evidence="4" id="KW-1185">Reference proteome</keyword>
<keyword evidence="1" id="KW-0472">Membrane</keyword>
<organism evidence="3 4">
    <name type="scientific">Prymnesium parvum</name>
    <name type="common">Toxic golden alga</name>
    <dbReference type="NCBI Taxonomy" id="97485"/>
    <lineage>
        <taxon>Eukaryota</taxon>
        <taxon>Haptista</taxon>
        <taxon>Haptophyta</taxon>
        <taxon>Prymnesiophyceae</taxon>
        <taxon>Prymnesiales</taxon>
        <taxon>Prymnesiaceae</taxon>
        <taxon>Prymnesium</taxon>
    </lineage>
</organism>
<keyword evidence="1" id="KW-0812">Transmembrane</keyword>
<dbReference type="Proteomes" id="UP001515480">
    <property type="component" value="Unassembled WGS sequence"/>
</dbReference>
<evidence type="ECO:0000256" key="1">
    <source>
        <dbReference type="SAM" id="Phobius"/>
    </source>
</evidence>
<dbReference type="AlphaFoldDB" id="A0AB34JY04"/>
<accession>A0AB34JY04</accession>
<keyword evidence="2" id="KW-0732">Signal</keyword>
<dbReference type="EMBL" id="JBGBPQ010000003">
    <property type="protein sequence ID" value="KAL1526594.1"/>
    <property type="molecule type" value="Genomic_DNA"/>
</dbReference>
<feature type="signal peptide" evidence="2">
    <location>
        <begin position="1"/>
        <end position="16"/>
    </location>
</feature>
<evidence type="ECO:0000256" key="2">
    <source>
        <dbReference type="SAM" id="SignalP"/>
    </source>
</evidence>
<comment type="caution">
    <text evidence="3">The sequence shown here is derived from an EMBL/GenBank/DDBJ whole genome shotgun (WGS) entry which is preliminary data.</text>
</comment>
<feature type="transmembrane region" description="Helical" evidence="1">
    <location>
        <begin position="60"/>
        <end position="82"/>
    </location>
</feature>
<protein>
    <recommendedName>
        <fullName evidence="5">EamA domain-containing protein</fullName>
    </recommendedName>
</protein>
<name>A0AB34JY04_PRYPA</name>
<gene>
    <name evidence="3" type="ORF">AB1Y20_015299</name>
</gene>
<evidence type="ECO:0008006" key="5">
    <source>
        <dbReference type="Google" id="ProtNLM"/>
    </source>
</evidence>
<evidence type="ECO:0000313" key="4">
    <source>
        <dbReference type="Proteomes" id="UP001515480"/>
    </source>
</evidence>
<keyword evidence="1" id="KW-1133">Transmembrane helix</keyword>
<sequence length="178" mass="19218">MSLRFVLLTAIYIAGGQSICAPLLLHRRSAGRHIIPTMSSVPPEFIAASYAFSRSSESDISSFGIVLIMVGMGIAISQLTVMEEPTPEPKNKANAERPFGWIHADHRVPLPSIEELATACHLVGQHGGHEMFLCVEGQGADLNKCEPSSDFSAYYGTPVFVCQGGTALPRYKQDLTSP</sequence>
<reference evidence="3 4" key="1">
    <citation type="journal article" date="2024" name="Science">
        <title>Giant polyketide synthase enzymes in the biosynthesis of giant marine polyether toxins.</title>
        <authorList>
            <person name="Fallon T.R."/>
            <person name="Shende V.V."/>
            <person name="Wierzbicki I.H."/>
            <person name="Pendleton A.L."/>
            <person name="Watervoot N.F."/>
            <person name="Auber R.P."/>
            <person name="Gonzalez D.J."/>
            <person name="Wisecaver J.H."/>
            <person name="Moore B.S."/>
        </authorList>
    </citation>
    <scope>NUCLEOTIDE SEQUENCE [LARGE SCALE GENOMIC DNA]</scope>
    <source>
        <strain evidence="3 4">12B1</strain>
    </source>
</reference>